<gene>
    <name evidence="3" type="ORF">Sxan_11350</name>
</gene>
<dbReference type="AlphaFoldDB" id="A0A919GW23"/>
<keyword evidence="4" id="KW-1185">Reference proteome</keyword>
<dbReference type="InterPro" id="IPR001434">
    <property type="entry name" value="OmcB-like_DUF11"/>
</dbReference>
<dbReference type="EMBL" id="BNEE01000004">
    <property type="protein sequence ID" value="GHI83771.1"/>
    <property type="molecule type" value="Genomic_DNA"/>
</dbReference>
<organism evidence="3 4">
    <name type="scientific">Streptomyces xanthophaeus</name>
    <dbReference type="NCBI Taxonomy" id="67385"/>
    <lineage>
        <taxon>Bacteria</taxon>
        <taxon>Bacillati</taxon>
        <taxon>Actinomycetota</taxon>
        <taxon>Actinomycetes</taxon>
        <taxon>Kitasatosporales</taxon>
        <taxon>Streptomycetaceae</taxon>
        <taxon>Streptomyces</taxon>
    </lineage>
</organism>
<sequence>MTGKTRLRWMYRASIGTGMACGLAIGLATPASAATLGSLQLDAPDVTVSFRDTDTLDSKHTLVLRPQGGAGEVRRVVVAGEVPSVNRTVVKTVNAGIKAGVAYCAVIETSIRGDEEKGDILGTPFGTTTDSNEICSEGAGSANAPVDVSIGGITGEANPPTGTNRNYWVSYSNAGGEAKGVVIQVQTSGSLAVRRPPESGTFNGFQCAATGTTGYRCTGGTLAKGAKNQIPVLATVARNGPGAIHATITATGDTNTVNNANTHNVMAVPPGS</sequence>
<feature type="chain" id="PRO_5037248909" description="DUF11 domain-containing protein" evidence="1">
    <location>
        <begin position="34"/>
        <end position="272"/>
    </location>
</feature>
<dbReference type="RefSeq" id="WP_031153313.1">
    <property type="nucleotide sequence ID" value="NZ_BNEE01000004.1"/>
</dbReference>
<evidence type="ECO:0000313" key="4">
    <source>
        <dbReference type="Proteomes" id="UP000600026"/>
    </source>
</evidence>
<proteinExistence type="predicted"/>
<accession>A0A919GW23</accession>
<protein>
    <recommendedName>
        <fullName evidence="2">DUF11 domain-containing protein</fullName>
    </recommendedName>
</protein>
<feature type="domain" description="DUF11" evidence="2">
    <location>
        <begin position="147"/>
        <end position="264"/>
    </location>
</feature>
<feature type="signal peptide" evidence="1">
    <location>
        <begin position="1"/>
        <end position="33"/>
    </location>
</feature>
<evidence type="ECO:0000259" key="2">
    <source>
        <dbReference type="Pfam" id="PF01345"/>
    </source>
</evidence>
<comment type="caution">
    <text evidence="3">The sequence shown here is derived from an EMBL/GenBank/DDBJ whole genome shotgun (WGS) entry which is preliminary data.</text>
</comment>
<reference evidence="3" key="1">
    <citation type="submission" date="2020-09" db="EMBL/GenBank/DDBJ databases">
        <title>Whole genome shotgun sequence of Streptomyces xanthophaeus NBRC 12829.</title>
        <authorList>
            <person name="Komaki H."/>
            <person name="Tamura T."/>
        </authorList>
    </citation>
    <scope>NUCLEOTIDE SEQUENCE</scope>
    <source>
        <strain evidence="3">NBRC 12829</strain>
    </source>
</reference>
<evidence type="ECO:0000313" key="3">
    <source>
        <dbReference type="EMBL" id="GHI83771.1"/>
    </source>
</evidence>
<dbReference type="Pfam" id="PF01345">
    <property type="entry name" value="DUF11"/>
    <property type="match status" value="1"/>
</dbReference>
<name>A0A919GW23_9ACTN</name>
<dbReference type="OrthoDB" id="4322903at2"/>
<dbReference type="Proteomes" id="UP000600026">
    <property type="component" value="Unassembled WGS sequence"/>
</dbReference>
<keyword evidence="1" id="KW-0732">Signal</keyword>
<evidence type="ECO:0000256" key="1">
    <source>
        <dbReference type="SAM" id="SignalP"/>
    </source>
</evidence>